<protein>
    <submittedName>
        <fullName evidence="2">AC4 protein</fullName>
    </submittedName>
</protein>
<name>A0A384WIL8_9CAUD</name>
<evidence type="ECO:0000256" key="1">
    <source>
        <dbReference type="SAM" id="MobiDB-lite"/>
    </source>
</evidence>
<organism evidence="2 3">
    <name type="scientific">Escherichia phage IMM-002</name>
    <dbReference type="NCBI Taxonomy" id="2041760"/>
    <lineage>
        <taxon>Viruses</taxon>
        <taxon>Duplodnaviria</taxon>
        <taxon>Heunggongvirae</taxon>
        <taxon>Uroviricota</taxon>
        <taxon>Caudoviricetes</taxon>
        <taxon>Autographivirales</taxon>
        <taxon>Autotranscriptaviridae</taxon>
        <taxon>Studiervirinae</taxon>
        <taxon>Kayfunavirus</taxon>
        <taxon>Kayfunavirus IMM002</taxon>
    </lineage>
</organism>
<dbReference type="Proteomes" id="UP000275089">
    <property type="component" value="Segment"/>
</dbReference>
<evidence type="ECO:0000313" key="2">
    <source>
        <dbReference type="EMBL" id="ATI17042.1"/>
    </source>
</evidence>
<dbReference type="RefSeq" id="YP_009812911.1">
    <property type="nucleotide sequence ID" value="NC_048071.1"/>
</dbReference>
<dbReference type="KEGG" id="vg:55003984"/>
<keyword evidence="3" id="KW-1185">Reference proteome</keyword>
<dbReference type="EMBL" id="MF630921">
    <property type="protein sequence ID" value="ATI17042.1"/>
    <property type="molecule type" value="Genomic_DNA"/>
</dbReference>
<accession>A0A384WIL8</accession>
<reference evidence="2 3" key="1">
    <citation type="submission" date="2017-08" db="EMBL/GenBank/DDBJ databases">
        <title>Genomic analysis reveals CRISPR-Cas mediated host-pathogen interaction between enterotoxigenic Escherichia coli and phages.</title>
        <authorList>
            <person name="Chakraborty S."/>
            <person name="Begum Y.A."/>
            <person name="Qadri F."/>
            <person name="Camilli A."/>
        </authorList>
    </citation>
    <scope>NUCLEOTIDE SEQUENCE [LARGE SCALE GENOMIC DNA]</scope>
</reference>
<feature type="region of interest" description="Disordered" evidence="1">
    <location>
        <begin position="1"/>
        <end position="37"/>
    </location>
</feature>
<sequence>MSFGPKVRESISQFKNLKSPHRVTLSPTQGPTHRPSV</sequence>
<proteinExistence type="predicted"/>
<evidence type="ECO:0000313" key="3">
    <source>
        <dbReference type="Proteomes" id="UP000275089"/>
    </source>
</evidence>
<dbReference type="GeneID" id="55003984"/>